<dbReference type="Proteomes" id="UP001199750">
    <property type="component" value="Unassembled WGS sequence"/>
</dbReference>
<proteinExistence type="predicted"/>
<reference evidence="2 3" key="1">
    <citation type="submission" date="2018-08" db="EMBL/GenBank/DDBJ databases">
        <title>A genome reference for cultivated species of the human gut microbiota.</title>
        <authorList>
            <person name="Zou Y."/>
            <person name="Xue W."/>
            <person name="Luo G."/>
        </authorList>
    </citation>
    <scope>NUCLEOTIDE SEQUENCE [LARGE SCALE GENOMIC DNA]</scope>
    <source>
        <strain evidence="2 3">OF03-11</strain>
    </source>
</reference>
<protein>
    <submittedName>
        <fullName evidence="2">Uncharacterized protein</fullName>
    </submittedName>
</protein>
<sequence>MIAATIGRKFLLAYNRKFGTHYDAKTFFTEQYFPLFFDHEKYMQWVTNSPFVQGIKKGKCLTAVERREKLRILQEKIERDEADASIAIGFPSLDSTATTSGQITNLKLPVSREDVYLSWIGSGFGVGVQGGLSILFEQEQILMALFEGWRIYREYLERMQGLRGNQINTWNGQWLAHYFSDHFIEDEPLIGFQPFAAKEDGYEVVTRSWTDVLMAIAREIKDVRMMGYVYSLGQTNITVGFIPFVLTEIRRTVELYIKLFGMRNAKKAEHLFGTAYGFLRSCQMGMIGVSALEPKGLKEYMMKGKIPVYDAENEEKRINFYTYIIWILAMLNNEDLWEKSREIAQMLHTYVLGDKKSNMTRRNQVNKILETNSRMIFLNELQQIIPQIPDIKFAEDIGKLIHSMPVDNIPYFLTLVRFNYAIVCNQ</sequence>
<evidence type="ECO:0000313" key="3">
    <source>
        <dbReference type="Proteomes" id="UP000284434"/>
    </source>
</evidence>
<gene>
    <name evidence="2" type="ORF">DXA53_09925</name>
    <name evidence="1" type="ORF">L0P03_16575</name>
</gene>
<dbReference type="AlphaFoldDB" id="A0A413IBW2"/>
<dbReference type="RefSeq" id="WP_087394871.1">
    <property type="nucleotide sequence ID" value="NZ_JAHONW010000032.1"/>
</dbReference>
<dbReference type="EMBL" id="JAKNDN010000036">
    <property type="protein sequence ID" value="MCG4961448.1"/>
    <property type="molecule type" value="Genomic_DNA"/>
</dbReference>
<organism evidence="2 3">
    <name type="scientific">Odoribacter splanchnicus</name>
    <dbReference type="NCBI Taxonomy" id="28118"/>
    <lineage>
        <taxon>Bacteria</taxon>
        <taxon>Pseudomonadati</taxon>
        <taxon>Bacteroidota</taxon>
        <taxon>Bacteroidia</taxon>
        <taxon>Bacteroidales</taxon>
        <taxon>Odoribacteraceae</taxon>
        <taxon>Odoribacter</taxon>
    </lineage>
</organism>
<reference evidence="1" key="2">
    <citation type="submission" date="2022-01" db="EMBL/GenBank/DDBJ databases">
        <title>Collection of gut derived symbiotic bacterial strains cultured from healthy donors.</title>
        <authorList>
            <person name="Lin H."/>
            <person name="Kohout C."/>
            <person name="Waligurski E."/>
            <person name="Pamer E.G."/>
        </authorList>
    </citation>
    <scope>NUCLEOTIDE SEQUENCE</scope>
    <source>
        <strain evidence="1">DFI.1.149</strain>
    </source>
</reference>
<dbReference type="Proteomes" id="UP000284434">
    <property type="component" value="Unassembled WGS sequence"/>
</dbReference>
<accession>A0A413IBW2</accession>
<evidence type="ECO:0000313" key="1">
    <source>
        <dbReference type="EMBL" id="MCG4961448.1"/>
    </source>
</evidence>
<evidence type="ECO:0000313" key="2">
    <source>
        <dbReference type="EMBL" id="RGY06490.1"/>
    </source>
</evidence>
<name>A0A413IBW2_9BACT</name>
<comment type="caution">
    <text evidence="2">The sequence shown here is derived from an EMBL/GenBank/DDBJ whole genome shotgun (WGS) entry which is preliminary data.</text>
</comment>
<dbReference type="EMBL" id="QSCO01000012">
    <property type="protein sequence ID" value="RGY06490.1"/>
    <property type="molecule type" value="Genomic_DNA"/>
</dbReference>